<dbReference type="EMBL" id="KR997932">
    <property type="protein sequence ID" value="AKU45276.1"/>
    <property type="molecule type" value="Genomic_DNA"/>
</dbReference>
<dbReference type="Proteomes" id="UP000230307">
    <property type="component" value="Genome"/>
</dbReference>
<reference evidence="1 2" key="1">
    <citation type="journal article" date="2016" name="BMC Microbiol.">
        <title>Characterization of mycobacteria and mycobacteriophages isolated from compost at the Sao Paulo Zoo Park Foundation in Brazil and creation of the new mycobacteriophage Cluster U.</title>
        <authorList>
            <person name="Lima-Junior J.D."/>
            <person name="Viana-Niero C."/>
            <person name="Conde Oliveira D.V."/>
            <person name="Machado G.E."/>
            <person name="Rabello M.C."/>
            <person name="Martins-Junior J."/>
            <person name="Martins L.F."/>
            <person name="Digiampietri L.A."/>
            <person name="da Silva A.M."/>
            <person name="Setubal J.C."/>
            <person name="Russell D.A."/>
            <person name="Jacobs-Sera D."/>
            <person name="Pope W.H."/>
            <person name="Hatfull G.F."/>
            <person name="Leao S.C."/>
        </authorList>
    </citation>
    <scope>NUCLEOTIDE SEQUENCE [LARGE SCALE GENOMIC DNA]</scope>
</reference>
<keyword evidence="2" id="KW-1185">Reference proteome</keyword>
<evidence type="ECO:0000313" key="1">
    <source>
        <dbReference type="EMBL" id="AKU45276.1"/>
    </source>
</evidence>
<sequence length="103" mass="11162">MAVITDASKLEVGDILAPAPSTLRMGDVRRVTGLRTVRGVETYQLVEFEGVDGTGRGEISLRSIMLVTVLHPVLPEELPGMLAEVEPGESFQVYRGKDGVFYA</sequence>
<name>A0A0K1LRS6_9CAUD</name>
<proteinExistence type="predicted"/>
<evidence type="ECO:0000313" key="2">
    <source>
        <dbReference type="Proteomes" id="UP000230307"/>
    </source>
</evidence>
<accession>A0A0K1LRS6</accession>
<organism evidence="1 2">
    <name type="scientific">Mycobacterium phage Godines</name>
    <dbReference type="NCBI Taxonomy" id="1675551"/>
    <lineage>
        <taxon>Viruses</taxon>
        <taxon>Duplodnaviria</taxon>
        <taxon>Heunggongvirae</taxon>
        <taxon>Uroviricota</taxon>
        <taxon>Caudoviricetes</taxon>
        <taxon>Bclasvirinae</taxon>
        <taxon>Rosebushvirus</taxon>
        <taxon>Rosebushvirus godines</taxon>
    </lineage>
</organism>
<protein>
    <submittedName>
        <fullName evidence="1">Uncharacterized protein</fullName>
    </submittedName>
</protein>
<gene>
    <name evidence="1" type="ORF">GODINES_77</name>
</gene>